<comment type="caution">
    <text evidence="3">The sequence shown here is derived from an EMBL/GenBank/DDBJ whole genome shotgun (WGS) entry which is preliminary data.</text>
</comment>
<dbReference type="Pfam" id="PF25484">
    <property type="entry name" value="DUF7907"/>
    <property type="match status" value="1"/>
</dbReference>
<dbReference type="Proteomes" id="UP000030816">
    <property type="component" value="Unassembled WGS sequence"/>
</dbReference>
<proteinExistence type="predicted"/>
<dbReference type="OrthoDB" id="3518533at2759"/>
<sequence length="234" mass="25152">MTKTLLALSLMGLASAFPPQPAWPATTQAKGFRLVVNVTDLSRDLSPPIHGTYVTGAHYGVQTDAVVAGEEHRYGRIFFVNGTAKEASADNATTIWTDWDTYKSWRIDRAPAAPGTLSEVTMSGGRGDRGIGVTHYEGPLAFLTPETYAVCPDALPVGGTQRVIRHADAGTTRPEDPSPGSHVPRGCAPVRLLPECADLLPLSPRGGSPIDYRFAVRSACYKNATGIDWTKYRL</sequence>
<feature type="chain" id="PRO_5002096900" description="DUF7907 domain-containing protein" evidence="1">
    <location>
        <begin position="17"/>
        <end position="234"/>
    </location>
</feature>
<gene>
    <name evidence="3" type="ORF">MAM_03058</name>
</gene>
<feature type="domain" description="DUF7907" evidence="2">
    <location>
        <begin position="30"/>
        <end position="196"/>
    </location>
</feature>
<dbReference type="EMBL" id="AZHE01000005">
    <property type="protein sequence ID" value="KHN99360.1"/>
    <property type="molecule type" value="Genomic_DNA"/>
</dbReference>
<dbReference type="RefSeq" id="XP_040680426.1">
    <property type="nucleotide sequence ID" value="XM_040821857.1"/>
</dbReference>
<protein>
    <recommendedName>
        <fullName evidence="2">DUF7907 domain-containing protein</fullName>
    </recommendedName>
</protein>
<dbReference type="STRING" id="1081103.A0A0B2X2A6"/>
<dbReference type="GeneID" id="63737513"/>
<evidence type="ECO:0000313" key="3">
    <source>
        <dbReference type="EMBL" id="KHN99360.1"/>
    </source>
</evidence>
<name>A0A0B2X2A6_METAS</name>
<accession>A0A0B2X2A6</accession>
<evidence type="ECO:0000256" key="1">
    <source>
        <dbReference type="SAM" id="SignalP"/>
    </source>
</evidence>
<keyword evidence="4" id="KW-1185">Reference proteome</keyword>
<feature type="signal peptide" evidence="1">
    <location>
        <begin position="1"/>
        <end position="16"/>
    </location>
</feature>
<dbReference type="AlphaFoldDB" id="A0A0B2X2A6"/>
<organism evidence="3 4">
    <name type="scientific">Metarhizium album (strain ARSEF 1941)</name>
    <dbReference type="NCBI Taxonomy" id="1081103"/>
    <lineage>
        <taxon>Eukaryota</taxon>
        <taxon>Fungi</taxon>
        <taxon>Dikarya</taxon>
        <taxon>Ascomycota</taxon>
        <taxon>Pezizomycotina</taxon>
        <taxon>Sordariomycetes</taxon>
        <taxon>Hypocreomycetidae</taxon>
        <taxon>Hypocreales</taxon>
        <taxon>Clavicipitaceae</taxon>
        <taxon>Metarhizium</taxon>
    </lineage>
</organism>
<evidence type="ECO:0000259" key="2">
    <source>
        <dbReference type="Pfam" id="PF25484"/>
    </source>
</evidence>
<dbReference type="InterPro" id="IPR057229">
    <property type="entry name" value="DUF7907"/>
</dbReference>
<dbReference type="HOGENOM" id="CLU_102302_0_0_1"/>
<keyword evidence="1" id="KW-0732">Signal</keyword>
<reference evidence="3 4" key="1">
    <citation type="journal article" date="2014" name="Proc. Natl. Acad. Sci. U.S.A.">
        <title>Trajectory and genomic determinants of fungal-pathogen speciation and host adaptation.</title>
        <authorList>
            <person name="Hu X."/>
            <person name="Xiao G."/>
            <person name="Zheng P."/>
            <person name="Shang Y."/>
            <person name="Su Y."/>
            <person name="Zhang X."/>
            <person name="Liu X."/>
            <person name="Zhan S."/>
            <person name="St Leger R.J."/>
            <person name="Wang C."/>
        </authorList>
    </citation>
    <scope>NUCLEOTIDE SEQUENCE [LARGE SCALE GENOMIC DNA]</scope>
    <source>
        <strain evidence="3 4">ARSEF 1941</strain>
    </source>
</reference>
<evidence type="ECO:0000313" key="4">
    <source>
        <dbReference type="Proteomes" id="UP000030816"/>
    </source>
</evidence>